<dbReference type="Gene3D" id="3.40.50.1820">
    <property type="entry name" value="alpha/beta hydrolase"/>
    <property type="match status" value="1"/>
</dbReference>
<reference evidence="1 2" key="1">
    <citation type="journal article" date="2015" name="Genome Announc.">
        <title>Expanding the biotechnology potential of lactobacilli through comparative genomics of 213 strains and associated genera.</title>
        <authorList>
            <person name="Sun Z."/>
            <person name="Harris H.M."/>
            <person name="McCann A."/>
            <person name="Guo C."/>
            <person name="Argimon S."/>
            <person name="Zhang W."/>
            <person name="Yang X."/>
            <person name="Jeffery I.B."/>
            <person name="Cooney J.C."/>
            <person name="Kagawa T.F."/>
            <person name="Liu W."/>
            <person name="Song Y."/>
            <person name="Salvetti E."/>
            <person name="Wrobel A."/>
            <person name="Rasinkangas P."/>
            <person name="Parkhill J."/>
            <person name="Rea M.C."/>
            <person name="O'Sullivan O."/>
            <person name="Ritari J."/>
            <person name="Douillard F.P."/>
            <person name="Paul Ross R."/>
            <person name="Yang R."/>
            <person name="Briner A.E."/>
            <person name="Felis G.E."/>
            <person name="de Vos W.M."/>
            <person name="Barrangou R."/>
            <person name="Klaenhammer T.R."/>
            <person name="Caufield P.W."/>
            <person name="Cui Y."/>
            <person name="Zhang H."/>
            <person name="O'Toole P.W."/>
        </authorList>
    </citation>
    <scope>NUCLEOTIDE SEQUENCE [LARGE SCALE GENOMIC DNA]</scope>
    <source>
        <strain evidence="1 2">DSM 22697</strain>
    </source>
</reference>
<organism evidence="1 2">
    <name type="scientific">Lacticaseibacillus camelliae DSM 22697 = JCM 13995</name>
    <dbReference type="NCBI Taxonomy" id="1423730"/>
    <lineage>
        <taxon>Bacteria</taxon>
        <taxon>Bacillati</taxon>
        <taxon>Bacillota</taxon>
        <taxon>Bacilli</taxon>
        <taxon>Lactobacillales</taxon>
        <taxon>Lactobacillaceae</taxon>
        <taxon>Lacticaseibacillus</taxon>
    </lineage>
</organism>
<dbReference type="Proteomes" id="UP000050865">
    <property type="component" value="Unassembled WGS sequence"/>
</dbReference>
<dbReference type="InterPro" id="IPR029058">
    <property type="entry name" value="AB_hydrolase_fold"/>
</dbReference>
<gene>
    <name evidence="1" type="ORF">FC75_GL000875</name>
</gene>
<dbReference type="InterPro" id="IPR024499">
    <property type="entry name" value="Mbeg1-like"/>
</dbReference>
<evidence type="ECO:0008006" key="3">
    <source>
        <dbReference type="Google" id="ProtNLM"/>
    </source>
</evidence>
<dbReference type="SUPFAM" id="SSF53474">
    <property type="entry name" value="alpha/beta-Hydrolases"/>
    <property type="match status" value="1"/>
</dbReference>
<dbReference type="EMBL" id="AYZJ01000098">
    <property type="protein sequence ID" value="KRN18183.1"/>
    <property type="molecule type" value="Genomic_DNA"/>
</dbReference>
<dbReference type="STRING" id="1423730.FC75_GL000875"/>
<comment type="caution">
    <text evidence="1">The sequence shown here is derived from an EMBL/GenBank/DDBJ whole genome shotgun (WGS) entry which is preliminary data.</text>
</comment>
<dbReference type="RefSeq" id="WP_054662723.1">
    <property type="nucleotide sequence ID" value="NZ_AYZJ01000098.1"/>
</dbReference>
<protein>
    <recommendedName>
        <fullName evidence="3">DUF2974 domain-containing protein</fullName>
    </recommendedName>
</protein>
<proteinExistence type="predicted"/>
<evidence type="ECO:0000313" key="2">
    <source>
        <dbReference type="Proteomes" id="UP000050865"/>
    </source>
</evidence>
<keyword evidence="2" id="KW-1185">Reference proteome</keyword>
<sequence length="376" mass="41386">MPNMLDYARSYAQEPFSAVPLGPIDGVLLSQLAYFDFAQLPVTSGTLHALDKSTQLTALTQHTWRPAENLALLKLMTHAPRYRPIAWHDQVTQLDVEAQKQFSALTLTLPHGQFIAFRGTRADFVDWKEDFNMAYMQAIPSQKAALAYFKRIAATYPGPYFLGGHSKGGTLATYAFVEAPGALQDQVQAVFNADGPGIGKPVPTPLSPRVHKLVPKTSLIGTLFDPDSDFTVVQSRAHGFSQHDPFSWTVSSEDFVSLPKTDLLSQLSQDTIATWTASLSDETKQACLDAAYALVTRTDATSFAELKSNWPQNAKIILAGLRHGDPTAHQQWQLAIGQLTVALRGALPRPHLPVVDWPWTTVDSPQDKEKPSNDHD</sequence>
<dbReference type="AlphaFoldDB" id="A0A0R2EYR4"/>
<dbReference type="Pfam" id="PF11187">
    <property type="entry name" value="Mbeg1-like"/>
    <property type="match status" value="1"/>
</dbReference>
<dbReference type="PATRIC" id="fig|1423730.4.peg.922"/>
<dbReference type="OrthoDB" id="9769481at2"/>
<evidence type="ECO:0000313" key="1">
    <source>
        <dbReference type="EMBL" id="KRN18183.1"/>
    </source>
</evidence>
<accession>A0A0R2EYR4</accession>
<name>A0A0R2EYR4_9LACO</name>